<dbReference type="InterPro" id="IPR020845">
    <property type="entry name" value="AMP-binding_CS"/>
</dbReference>
<evidence type="ECO:0000259" key="9">
    <source>
        <dbReference type="Pfam" id="PF13193"/>
    </source>
</evidence>
<dbReference type="Pfam" id="PF13193">
    <property type="entry name" value="AMP-binding_C"/>
    <property type="match status" value="1"/>
</dbReference>
<comment type="pathway">
    <text evidence="2">Lipid metabolism; fatty acid beta-oxidation.</text>
</comment>
<dbReference type="Gene3D" id="3.30.300.30">
    <property type="match status" value="1"/>
</dbReference>
<feature type="domain" description="AMP-binding enzyme C-terminal" evidence="9">
    <location>
        <begin position="426"/>
        <end position="503"/>
    </location>
</feature>
<dbReference type="PANTHER" id="PTHR43767:SF8">
    <property type="entry name" value="LONG-CHAIN-FATTY-ACID--COA LIGASE"/>
    <property type="match status" value="1"/>
</dbReference>
<dbReference type="Pfam" id="PF00501">
    <property type="entry name" value="AMP-binding"/>
    <property type="match status" value="1"/>
</dbReference>
<comment type="subcellular location">
    <subcellularLocation>
        <location evidence="1">Membrane</location>
        <topology evidence="1">Peripheral membrane protein</topology>
    </subcellularLocation>
</comment>
<proteinExistence type="predicted"/>
<dbReference type="GO" id="GO:0004467">
    <property type="term" value="F:long-chain fatty acid-CoA ligase activity"/>
    <property type="evidence" value="ECO:0007669"/>
    <property type="project" value="UniProtKB-EC"/>
</dbReference>
<dbReference type="InterPro" id="IPR025110">
    <property type="entry name" value="AMP-bd_C"/>
</dbReference>
<reference evidence="10 11" key="1">
    <citation type="submission" date="2020-02" db="EMBL/GenBank/DDBJ databases">
        <authorList>
            <person name="Dziuba M."/>
            <person name="Kuznetsov B."/>
            <person name="Mardanov A."/>
            <person name="Ravin N."/>
            <person name="Grouzdev D."/>
        </authorList>
    </citation>
    <scope>NUCLEOTIDE SEQUENCE [LARGE SCALE GENOMIC DNA]</scope>
    <source>
        <strain evidence="10 11">SpK</strain>
    </source>
</reference>
<keyword evidence="11" id="KW-1185">Reference proteome</keyword>
<dbReference type="RefSeq" id="WP_163683135.1">
    <property type="nucleotide sequence ID" value="NZ_JAAIYP010000047.1"/>
</dbReference>
<evidence type="ECO:0000313" key="10">
    <source>
        <dbReference type="EMBL" id="NFV82271.1"/>
    </source>
</evidence>
<evidence type="ECO:0000256" key="1">
    <source>
        <dbReference type="ARBA" id="ARBA00004170"/>
    </source>
</evidence>
<dbReference type="InterPro" id="IPR045851">
    <property type="entry name" value="AMP-bd_C_sf"/>
</dbReference>
<comment type="caution">
    <text evidence="10">The sequence shown here is derived from an EMBL/GenBank/DDBJ whole genome shotgun (WGS) entry which is preliminary data.</text>
</comment>
<evidence type="ECO:0000256" key="3">
    <source>
        <dbReference type="ARBA" id="ARBA00022598"/>
    </source>
</evidence>
<keyword evidence="3" id="KW-0436">Ligase</keyword>
<dbReference type="Proteomes" id="UP000480684">
    <property type="component" value="Unassembled WGS sequence"/>
</dbReference>
<dbReference type="InterPro" id="IPR000873">
    <property type="entry name" value="AMP-dep_synth/lig_dom"/>
</dbReference>
<evidence type="ECO:0000256" key="2">
    <source>
        <dbReference type="ARBA" id="ARBA00005005"/>
    </source>
</evidence>
<keyword evidence="4" id="KW-0472">Membrane</keyword>
<evidence type="ECO:0000256" key="5">
    <source>
        <dbReference type="ARBA" id="ARBA00026121"/>
    </source>
</evidence>
<evidence type="ECO:0000256" key="6">
    <source>
        <dbReference type="ARBA" id="ARBA00039545"/>
    </source>
</evidence>
<sequence>MSSRNLYEVLAETASLHPHAPAVEHGQTVVTYAQMLSQVNDLRDKLLARGVQPGDRVAVMVGRDVHEPALLFALSACRAVFASLNRLWKPAQVAYALRYLRPAFFVTGKTMAAQMTACGDYVAPPGGVVVMEDLLQIAPPSIRVTPPTPSVLDLGAIIFTSGSSGQPKGVMHSNASLLRWTESTVRYLGNRPGDRVLAILPLAFGYGLNQLLSMVHCGGCYRISQSVLMGDVIRELAQHSVTGLAGIPNFWRDFTRALPGVGIASSEFSLRYVTNAGGHCPSSVLAEVRAQIEQTDVYLMYGTTETLRSAYLPPHLFESKMGAIGVAVPGAQVLLVGADGLPCRPGEVGEIVHRGPTVAQGYFGAPPETPCDRFRPAPEWLPDVQAGEKVCFTGDLARQDNDGILWFESRRDRQLKINGFRISPTEIEDVTKQLPFVDDAVAVCVKSDDKPEAIHLAVALRDDAQSLSEDEVTRFLRSRVANYMVPAKVHYWPDAFPRTANGKTDYGTIQRLLNLDHPLKQSA</sequence>
<dbReference type="SUPFAM" id="SSF56801">
    <property type="entry name" value="Acetyl-CoA synthetase-like"/>
    <property type="match status" value="1"/>
</dbReference>
<dbReference type="EMBL" id="JAAIYP010000047">
    <property type="protein sequence ID" value="NFV82271.1"/>
    <property type="molecule type" value="Genomic_DNA"/>
</dbReference>
<dbReference type="PROSITE" id="PS00455">
    <property type="entry name" value="AMP_BINDING"/>
    <property type="match status" value="1"/>
</dbReference>
<dbReference type="EC" id="6.2.1.3" evidence="5"/>
<gene>
    <name evidence="10" type="ORF">G4223_19345</name>
</gene>
<evidence type="ECO:0000256" key="7">
    <source>
        <dbReference type="ARBA" id="ARBA00042773"/>
    </source>
</evidence>
<name>A0A7C9V2G7_9PROT</name>
<evidence type="ECO:0000256" key="4">
    <source>
        <dbReference type="ARBA" id="ARBA00023136"/>
    </source>
</evidence>
<organism evidence="10 11">
    <name type="scientific">Magnetospirillum aberrantis SpK</name>
    <dbReference type="NCBI Taxonomy" id="908842"/>
    <lineage>
        <taxon>Bacteria</taxon>
        <taxon>Pseudomonadati</taxon>
        <taxon>Pseudomonadota</taxon>
        <taxon>Alphaproteobacteria</taxon>
        <taxon>Rhodospirillales</taxon>
        <taxon>Rhodospirillaceae</taxon>
        <taxon>Magnetospirillum</taxon>
    </lineage>
</organism>
<dbReference type="PANTHER" id="PTHR43767">
    <property type="entry name" value="LONG-CHAIN-FATTY-ACID--COA LIGASE"/>
    <property type="match status" value="1"/>
</dbReference>
<dbReference type="InterPro" id="IPR042099">
    <property type="entry name" value="ANL_N_sf"/>
</dbReference>
<dbReference type="Gene3D" id="3.40.50.12780">
    <property type="entry name" value="N-terminal domain of ligase-like"/>
    <property type="match status" value="1"/>
</dbReference>
<dbReference type="GO" id="GO:0016020">
    <property type="term" value="C:membrane"/>
    <property type="evidence" value="ECO:0007669"/>
    <property type="project" value="UniProtKB-SubCell"/>
</dbReference>
<evidence type="ECO:0000313" key="11">
    <source>
        <dbReference type="Proteomes" id="UP000480684"/>
    </source>
</evidence>
<accession>A0A7C9V2G7</accession>
<protein>
    <recommendedName>
        <fullName evidence="6">Long-chain-fatty-acid--CoA ligase</fullName>
        <ecNumber evidence="5">6.2.1.3</ecNumber>
    </recommendedName>
    <alternativeName>
        <fullName evidence="7">Long-chain acyl-CoA synthetase</fullName>
    </alternativeName>
</protein>
<dbReference type="InterPro" id="IPR050237">
    <property type="entry name" value="ATP-dep_AMP-bd_enzyme"/>
</dbReference>
<feature type="domain" description="AMP-dependent synthetase/ligase" evidence="8">
    <location>
        <begin position="11"/>
        <end position="363"/>
    </location>
</feature>
<dbReference type="AlphaFoldDB" id="A0A7C9V2G7"/>
<evidence type="ECO:0000259" key="8">
    <source>
        <dbReference type="Pfam" id="PF00501"/>
    </source>
</evidence>